<dbReference type="PANTHER" id="PTHR14845:SF0">
    <property type="entry name" value="DUF4515 DOMAIN-CONTAINING PROTEIN"/>
    <property type="match status" value="1"/>
</dbReference>
<dbReference type="CTD" id="100130274"/>
<feature type="coiled-coil region" evidence="2">
    <location>
        <begin position="107"/>
        <end position="134"/>
    </location>
</feature>
<keyword evidence="1 2" id="KW-0175">Coiled coil</keyword>
<feature type="region of interest" description="Disordered" evidence="3">
    <location>
        <begin position="1"/>
        <end position="27"/>
    </location>
</feature>
<sequence length="348" mass="41080">MPPKKKNTKPKKKAKKKAKDAAKGQTSSLPYVSEREIYLQKEFETLTEHIKTYTQRVRNFQWENEFLDKEAQKIRDINKVYISYINRRTLRNQNAIISLNDQNLSDLIQIRKQKAKLTTEYQEKERDVRSQLIEMETKLSLVNKEIEALQPYQELQFQQLTRIRDLEKELLVMKVLHTEQMHKLKSEHVQQVTDYEMQAQLRIQALARLAEKEAVRSLIRHTKQVKADNRRLRHELVDLIREAKVLKSIVLHLKAQQQLLLREHQYRQDLARLRRWLRHRGARLLIPSGTSFRCTTPVRSRVIATQEISSRFLTGGEQVPRLQPGVQEAQESLPLLTIPSASLPTKYQ</sequence>
<dbReference type="OMA" id="LHTEQMH"/>
<dbReference type="AlphaFoldDB" id="A0A670ISR8"/>
<evidence type="ECO:0000256" key="2">
    <source>
        <dbReference type="SAM" id="Coils"/>
    </source>
</evidence>
<evidence type="ECO:0000256" key="1">
    <source>
        <dbReference type="ARBA" id="ARBA00023054"/>
    </source>
</evidence>
<dbReference type="RefSeq" id="XP_028591680.1">
    <property type="nucleotide sequence ID" value="XM_028735847.1"/>
</dbReference>
<evidence type="ECO:0000259" key="4">
    <source>
        <dbReference type="Pfam" id="PF14988"/>
    </source>
</evidence>
<organism evidence="5 6">
    <name type="scientific">Podarcis muralis</name>
    <name type="common">Wall lizard</name>
    <name type="synonym">Lacerta muralis</name>
    <dbReference type="NCBI Taxonomy" id="64176"/>
    <lineage>
        <taxon>Eukaryota</taxon>
        <taxon>Metazoa</taxon>
        <taxon>Chordata</taxon>
        <taxon>Craniata</taxon>
        <taxon>Vertebrata</taxon>
        <taxon>Euteleostomi</taxon>
        <taxon>Lepidosauria</taxon>
        <taxon>Squamata</taxon>
        <taxon>Bifurcata</taxon>
        <taxon>Unidentata</taxon>
        <taxon>Episquamata</taxon>
        <taxon>Laterata</taxon>
        <taxon>Lacertibaenia</taxon>
        <taxon>Lacertidae</taxon>
        <taxon>Podarcis</taxon>
    </lineage>
</organism>
<gene>
    <name evidence="5" type="primary">CCDC166</name>
</gene>
<name>A0A670ISR8_PODMU</name>
<reference evidence="5" key="2">
    <citation type="submission" date="2025-08" db="UniProtKB">
        <authorList>
            <consortium name="Ensembl"/>
        </authorList>
    </citation>
    <scope>IDENTIFICATION</scope>
</reference>
<dbReference type="Pfam" id="PF14988">
    <property type="entry name" value="DUF4515"/>
    <property type="match status" value="1"/>
</dbReference>
<dbReference type="Ensembl" id="ENSPMRT00000015821.1">
    <property type="protein sequence ID" value="ENSPMRP00000014811.1"/>
    <property type="gene ID" value="ENSPMRG00000009887.1"/>
</dbReference>
<reference evidence="5" key="3">
    <citation type="submission" date="2025-09" db="UniProtKB">
        <authorList>
            <consortium name="Ensembl"/>
        </authorList>
    </citation>
    <scope>IDENTIFICATION</scope>
</reference>
<dbReference type="GeneTree" id="ENSGT00960000187265"/>
<evidence type="ECO:0000313" key="6">
    <source>
        <dbReference type="Proteomes" id="UP000472272"/>
    </source>
</evidence>
<evidence type="ECO:0000313" key="5">
    <source>
        <dbReference type="Ensembl" id="ENSPMRP00000014811.1"/>
    </source>
</evidence>
<dbReference type="PANTHER" id="PTHR14845">
    <property type="entry name" value="COILED-COIL DOMAIN-CONTAINING 166"/>
    <property type="match status" value="1"/>
</dbReference>
<feature type="compositionally biased region" description="Basic residues" evidence="3">
    <location>
        <begin position="1"/>
        <end position="18"/>
    </location>
</feature>
<dbReference type="OrthoDB" id="2129492at2759"/>
<accession>A0A670ISR8</accession>
<feature type="domain" description="DUF4515" evidence="4">
    <location>
        <begin position="78"/>
        <end position="269"/>
    </location>
</feature>
<dbReference type="KEGG" id="pmua:114600102"/>
<protein>
    <submittedName>
        <fullName evidence="5">Coiled-coil domain containing 166</fullName>
    </submittedName>
</protein>
<reference evidence="5 6" key="1">
    <citation type="journal article" date="2019" name="Proc. Natl. Acad. Sci. U.S.A.">
        <title>Regulatory changes in pterin and carotenoid genes underlie balanced color polymorphisms in the wall lizard.</title>
        <authorList>
            <person name="Andrade P."/>
            <person name="Pinho C."/>
            <person name="Perez I de Lanuza G."/>
            <person name="Afonso S."/>
            <person name="Brejcha J."/>
            <person name="Rubin C.J."/>
            <person name="Wallerman O."/>
            <person name="Pereira P."/>
            <person name="Sabatino S.J."/>
            <person name="Bellati A."/>
            <person name="Pellitteri-Rosa D."/>
            <person name="Bosakova Z."/>
            <person name="Bunikis I."/>
            <person name="Carretero M.A."/>
            <person name="Feiner N."/>
            <person name="Marsik P."/>
            <person name="Pauperio F."/>
            <person name="Salvi D."/>
            <person name="Soler L."/>
            <person name="While G.M."/>
            <person name="Uller T."/>
            <person name="Font E."/>
            <person name="Andersson L."/>
            <person name="Carneiro M."/>
        </authorList>
    </citation>
    <scope>NUCLEOTIDE SEQUENCE</scope>
</reference>
<dbReference type="Proteomes" id="UP000472272">
    <property type="component" value="Chromosome 7"/>
</dbReference>
<dbReference type="GeneID" id="114600102"/>
<dbReference type="InterPro" id="IPR032777">
    <property type="entry name" value="DUF4515"/>
</dbReference>
<keyword evidence="6" id="KW-1185">Reference proteome</keyword>
<proteinExistence type="predicted"/>
<evidence type="ECO:0000256" key="3">
    <source>
        <dbReference type="SAM" id="MobiDB-lite"/>
    </source>
</evidence>